<comment type="caution">
    <text evidence="2">The sequence shown here is derived from an EMBL/GenBank/DDBJ whole genome shotgun (WGS) entry which is preliminary data.</text>
</comment>
<feature type="region of interest" description="Disordered" evidence="1">
    <location>
        <begin position="131"/>
        <end position="166"/>
    </location>
</feature>
<accession>A0ABV2EII9</accession>
<dbReference type="EMBL" id="JBEPLU010000001">
    <property type="protein sequence ID" value="MET3526835.1"/>
    <property type="molecule type" value="Genomic_DNA"/>
</dbReference>
<evidence type="ECO:0000313" key="3">
    <source>
        <dbReference type="Proteomes" id="UP001549110"/>
    </source>
</evidence>
<proteinExistence type="predicted"/>
<protein>
    <submittedName>
        <fullName evidence="2">Uncharacterized protein</fullName>
    </submittedName>
</protein>
<keyword evidence="3" id="KW-1185">Reference proteome</keyword>
<dbReference type="RefSeq" id="WP_354297466.1">
    <property type="nucleotide sequence ID" value="NZ_JBEPLU010000001.1"/>
</dbReference>
<evidence type="ECO:0000313" key="2">
    <source>
        <dbReference type="EMBL" id="MET3526835.1"/>
    </source>
</evidence>
<gene>
    <name evidence="2" type="ORF">ABID41_001930</name>
</gene>
<dbReference type="Proteomes" id="UP001549110">
    <property type="component" value="Unassembled WGS sequence"/>
</dbReference>
<feature type="region of interest" description="Disordered" evidence="1">
    <location>
        <begin position="91"/>
        <end position="114"/>
    </location>
</feature>
<organism evidence="2 3">
    <name type="scientific">Phenylobacterium koreense</name>
    <dbReference type="NCBI Taxonomy" id="266125"/>
    <lineage>
        <taxon>Bacteria</taxon>
        <taxon>Pseudomonadati</taxon>
        <taxon>Pseudomonadota</taxon>
        <taxon>Alphaproteobacteria</taxon>
        <taxon>Caulobacterales</taxon>
        <taxon>Caulobacteraceae</taxon>
        <taxon>Phenylobacterium</taxon>
    </lineage>
</organism>
<name>A0ABV2EII9_9CAUL</name>
<evidence type="ECO:0000256" key="1">
    <source>
        <dbReference type="SAM" id="MobiDB-lite"/>
    </source>
</evidence>
<sequence>MTAVLYPVAANPDEAFRTPRGRAAREREARALAGEAVAFVTEAVGPAYATREAALDALAGRIEDDRPGRSVQLAAEDRILALVEQVVPHGRKRSAPAPVQPTFESGRRWPSPPPAPETVWRAMISYWRVGLPPPRPESRDQARQARRKARGGVDQETLRAYTRQPLRAVKPQQPLDIGLFETRLPEAPHIVVPDE</sequence>
<reference evidence="2 3" key="1">
    <citation type="submission" date="2024-06" db="EMBL/GenBank/DDBJ databases">
        <title>Genomic Encyclopedia of Type Strains, Phase IV (KMG-IV): sequencing the most valuable type-strain genomes for metagenomic binning, comparative biology and taxonomic classification.</title>
        <authorList>
            <person name="Goeker M."/>
        </authorList>
    </citation>
    <scope>NUCLEOTIDE SEQUENCE [LARGE SCALE GENOMIC DNA]</scope>
    <source>
        <strain evidence="2 3">DSM 17809</strain>
    </source>
</reference>